<feature type="domain" description="SAWADEE" evidence="1">
    <location>
        <begin position="1"/>
        <end position="107"/>
    </location>
</feature>
<sequence>MEFQSPEDNAWYDVILLWDNEMLTVKYVNFPEDFNEIYDVGKFKTLEELEDFKQRFRQSSVQLQDHDCKKVVLGKTFCASYNFENGDVKFFDALVAEVLNKKHKFKQGEEKSASALMCNQVDPSLASFLKLARERIEKGSLGGKDAGHEEPITSGFVSNSVMNLELFFMKLRRQRKNRCAYRTIEGALHGRWPKHSVQASDFSLGFVCNCS</sequence>
<organism evidence="2 3">
    <name type="scientific">Hevea brasiliensis</name>
    <name type="common">Para rubber tree</name>
    <name type="synonym">Siphonia brasiliensis</name>
    <dbReference type="NCBI Taxonomy" id="3981"/>
    <lineage>
        <taxon>Eukaryota</taxon>
        <taxon>Viridiplantae</taxon>
        <taxon>Streptophyta</taxon>
        <taxon>Embryophyta</taxon>
        <taxon>Tracheophyta</taxon>
        <taxon>Spermatophyta</taxon>
        <taxon>Magnoliopsida</taxon>
        <taxon>eudicotyledons</taxon>
        <taxon>Gunneridae</taxon>
        <taxon>Pentapetalae</taxon>
        <taxon>rosids</taxon>
        <taxon>fabids</taxon>
        <taxon>Malpighiales</taxon>
        <taxon>Euphorbiaceae</taxon>
        <taxon>Crotonoideae</taxon>
        <taxon>Micrandreae</taxon>
        <taxon>Hevea</taxon>
    </lineage>
</organism>
<comment type="caution">
    <text evidence="2">The sequence shown here is derived from an EMBL/GenBank/DDBJ whole genome shotgun (WGS) entry which is preliminary data.</text>
</comment>
<evidence type="ECO:0000313" key="2">
    <source>
        <dbReference type="EMBL" id="KAF2283498.1"/>
    </source>
</evidence>
<dbReference type="AlphaFoldDB" id="A0A6A6K5N6"/>
<accession>A0A6A6K5N6</accession>
<dbReference type="InterPro" id="IPR032001">
    <property type="entry name" value="SAWADEE_dom"/>
</dbReference>
<dbReference type="Proteomes" id="UP000467840">
    <property type="component" value="Chromosome 12"/>
</dbReference>
<protein>
    <recommendedName>
        <fullName evidence="1">SAWADEE domain-containing protein</fullName>
    </recommendedName>
</protein>
<evidence type="ECO:0000259" key="1">
    <source>
        <dbReference type="Pfam" id="PF16719"/>
    </source>
</evidence>
<dbReference type="GO" id="GO:0003682">
    <property type="term" value="F:chromatin binding"/>
    <property type="evidence" value="ECO:0007669"/>
    <property type="project" value="InterPro"/>
</dbReference>
<evidence type="ECO:0000313" key="3">
    <source>
        <dbReference type="Proteomes" id="UP000467840"/>
    </source>
</evidence>
<dbReference type="PANTHER" id="PTHR36384:SF1">
    <property type="entry name" value="SAWADEE PROTEIN"/>
    <property type="match status" value="1"/>
</dbReference>
<dbReference type="Pfam" id="PF16719">
    <property type="entry name" value="SAWADEE"/>
    <property type="match status" value="1"/>
</dbReference>
<keyword evidence="3" id="KW-1185">Reference proteome</keyword>
<dbReference type="EMBL" id="JAAGAX010000018">
    <property type="protein sequence ID" value="KAF2283498.1"/>
    <property type="molecule type" value="Genomic_DNA"/>
</dbReference>
<proteinExistence type="predicted"/>
<gene>
    <name evidence="2" type="ORF">GH714_011115</name>
</gene>
<name>A0A6A6K5N6_HEVBR</name>
<dbReference type="PANTHER" id="PTHR36384">
    <property type="entry name" value="SAWADEE PROTEIN"/>
    <property type="match status" value="1"/>
</dbReference>
<reference evidence="2 3" key="1">
    <citation type="journal article" date="2020" name="Mol. Plant">
        <title>The Chromosome-Based Rubber Tree Genome Provides New Insights into Spurge Genome Evolution and Rubber Biosynthesis.</title>
        <authorList>
            <person name="Liu J."/>
            <person name="Shi C."/>
            <person name="Shi C.C."/>
            <person name="Li W."/>
            <person name="Zhang Q.J."/>
            <person name="Zhang Y."/>
            <person name="Li K."/>
            <person name="Lu H.F."/>
            <person name="Shi C."/>
            <person name="Zhu S.T."/>
            <person name="Xiao Z.Y."/>
            <person name="Nan H."/>
            <person name="Yue Y."/>
            <person name="Zhu X.G."/>
            <person name="Wu Y."/>
            <person name="Hong X.N."/>
            <person name="Fan G.Y."/>
            <person name="Tong Y."/>
            <person name="Zhang D."/>
            <person name="Mao C.L."/>
            <person name="Liu Y.L."/>
            <person name="Hao S.J."/>
            <person name="Liu W.Q."/>
            <person name="Lv M.Q."/>
            <person name="Zhang H.B."/>
            <person name="Liu Y."/>
            <person name="Hu-Tang G.R."/>
            <person name="Wang J.P."/>
            <person name="Wang J.H."/>
            <person name="Sun Y.H."/>
            <person name="Ni S.B."/>
            <person name="Chen W.B."/>
            <person name="Zhang X.C."/>
            <person name="Jiao Y.N."/>
            <person name="Eichler E.E."/>
            <person name="Li G.H."/>
            <person name="Liu X."/>
            <person name="Gao L.Z."/>
        </authorList>
    </citation>
    <scope>NUCLEOTIDE SEQUENCE [LARGE SCALE GENOMIC DNA]</scope>
    <source>
        <strain evidence="3">cv. GT1</strain>
        <tissue evidence="2">Leaf</tissue>
    </source>
</reference>